<dbReference type="AlphaFoldDB" id="A0A9N9HVW0"/>
<gene>
    <name evidence="1" type="ORF">AMORRO_LOCUS12545</name>
</gene>
<protein>
    <submittedName>
        <fullName evidence="1">17767_t:CDS:1</fullName>
    </submittedName>
</protein>
<evidence type="ECO:0000313" key="2">
    <source>
        <dbReference type="Proteomes" id="UP000789342"/>
    </source>
</evidence>
<proteinExistence type="predicted"/>
<comment type="caution">
    <text evidence="1">The sequence shown here is derived from an EMBL/GenBank/DDBJ whole genome shotgun (WGS) entry which is preliminary data.</text>
</comment>
<feature type="non-terminal residue" evidence="1">
    <location>
        <position position="1"/>
    </location>
</feature>
<keyword evidence="2" id="KW-1185">Reference proteome</keyword>
<evidence type="ECO:0000313" key="1">
    <source>
        <dbReference type="EMBL" id="CAG8708234.1"/>
    </source>
</evidence>
<accession>A0A9N9HVW0</accession>
<dbReference type="EMBL" id="CAJVPV010018682">
    <property type="protein sequence ID" value="CAG8708234.1"/>
    <property type="molecule type" value="Genomic_DNA"/>
</dbReference>
<name>A0A9N9HVW0_9GLOM</name>
<sequence>NRMLTSRDDNSDDNMGSCYDHDCNLDHDRDRTSTTKSIAVTSTNDEFVDTKDHNSQVNNYPGESAQHLDPIDTSTYHESAILTDPRDWINTVKDHITAS</sequence>
<dbReference type="Proteomes" id="UP000789342">
    <property type="component" value="Unassembled WGS sequence"/>
</dbReference>
<organism evidence="1 2">
    <name type="scientific">Acaulospora morrowiae</name>
    <dbReference type="NCBI Taxonomy" id="94023"/>
    <lineage>
        <taxon>Eukaryota</taxon>
        <taxon>Fungi</taxon>
        <taxon>Fungi incertae sedis</taxon>
        <taxon>Mucoromycota</taxon>
        <taxon>Glomeromycotina</taxon>
        <taxon>Glomeromycetes</taxon>
        <taxon>Diversisporales</taxon>
        <taxon>Acaulosporaceae</taxon>
        <taxon>Acaulospora</taxon>
    </lineage>
</organism>
<reference evidence="1" key="1">
    <citation type="submission" date="2021-06" db="EMBL/GenBank/DDBJ databases">
        <authorList>
            <person name="Kallberg Y."/>
            <person name="Tangrot J."/>
            <person name="Rosling A."/>
        </authorList>
    </citation>
    <scope>NUCLEOTIDE SEQUENCE</scope>
    <source>
        <strain evidence="1">CL551</strain>
    </source>
</reference>